<dbReference type="PANTHER" id="PTHR21528:SF0">
    <property type="entry name" value="DEHYDRODOLICHYL DIPHOSPHATE SYNTHASE COMPLEX SUBUNIT NUS1"/>
    <property type="match status" value="1"/>
</dbReference>
<dbReference type="EC" id="2.5.1.87" evidence="5"/>
<evidence type="ECO:0000256" key="6">
    <source>
        <dbReference type="ARBA" id="ARBA00022679"/>
    </source>
</evidence>
<dbReference type="Proteomes" id="UP000467700">
    <property type="component" value="Unassembled WGS sequence"/>
</dbReference>
<dbReference type="GO" id="GO:0005789">
    <property type="term" value="C:endoplasmic reticulum membrane"/>
    <property type="evidence" value="ECO:0007669"/>
    <property type="project" value="UniProtKB-SubCell"/>
</dbReference>
<proteinExistence type="inferred from homology"/>
<evidence type="ECO:0000256" key="7">
    <source>
        <dbReference type="ARBA" id="ARBA00022692"/>
    </source>
</evidence>
<keyword evidence="8" id="KW-0256">Endoplasmic reticulum</keyword>
<evidence type="ECO:0000256" key="8">
    <source>
        <dbReference type="ARBA" id="ARBA00022824"/>
    </source>
</evidence>
<evidence type="ECO:0000256" key="13">
    <source>
        <dbReference type="SAM" id="MobiDB-lite"/>
    </source>
</evidence>
<evidence type="ECO:0000256" key="5">
    <source>
        <dbReference type="ARBA" id="ARBA00012596"/>
    </source>
</evidence>
<feature type="region of interest" description="Disordered" evidence="13">
    <location>
        <begin position="109"/>
        <end position="142"/>
    </location>
</feature>
<dbReference type="PANTHER" id="PTHR21528">
    <property type="entry name" value="DEHYDRODOLICHYL DIPHOSPHATE SYNTHASE COMPLEX SUBUNIT NUS1"/>
    <property type="match status" value="1"/>
</dbReference>
<keyword evidence="10" id="KW-1133">Transmembrane helix</keyword>
<comment type="similarity">
    <text evidence="4">Belongs to the UPP synthase family.</text>
</comment>
<name>A0A8S0W0X7_CYCAE</name>
<evidence type="ECO:0000256" key="9">
    <source>
        <dbReference type="ARBA" id="ARBA00022842"/>
    </source>
</evidence>
<reference evidence="14 15" key="1">
    <citation type="submission" date="2020-01" db="EMBL/GenBank/DDBJ databases">
        <authorList>
            <person name="Gupta K D."/>
        </authorList>
    </citation>
    <scope>NUCLEOTIDE SEQUENCE [LARGE SCALE GENOMIC DNA]</scope>
</reference>
<dbReference type="AlphaFoldDB" id="A0A8S0W0X7"/>
<comment type="catalytic activity">
    <reaction evidence="12">
        <text>n isopentenyl diphosphate + (2E,6E)-farnesyl diphosphate = a di-trans,poly-cis-polyprenyl diphosphate + n diphosphate</text>
        <dbReference type="Rhea" id="RHEA:53008"/>
        <dbReference type="Rhea" id="RHEA-COMP:19494"/>
        <dbReference type="ChEBI" id="CHEBI:33019"/>
        <dbReference type="ChEBI" id="CHEBI:128769"/>
        <dbReference type="ChEBI" id="CHEBI:136960"/>
        <dbReference type="ChEBI" id="CHEBI:175763"/>
        <dbReference type="EC" id="2.5.1.87"/>
    </reaction>
</comment>
<evidence type="ECO:0000256" key="12">
    <source>
        <dbReference type="ARBA" id="ARBA00047353"/>
    </source>
</evidence>
<accession>A0A8S0W0X7</accession>
<dbReference type="EMBL" id="CACVBS010000051">
    <property type="protein sequence ID" value="CAA7265845.1"/>
    <property type="molecule type" value="Genomic_DNA"/>
</dbReference>
<comment type="cofactor">
    <cofactor evidence="1">
        <name>Mg(2+)</name>
        <dbReference type="ChEBI" id="CHEBI:18420"/>
    </cofactor>
</comment>
<dbReference type="GO" id="GO:1904423">
    <property type="term" value="C:dehydrodolichyl diphosphate synthase complex"/>
    <property type="evidence" value="ECO:0007669"/>
    <property type="project" value="InterPro"/>
</dbReference>
<dbReference type="SUPFAM" id="SSF64005">
    <property type="entry name" value="Undecaprenyl diphosphate synthase"/>
    <property type="match status" value="2"/>
</dbReference>
<keyword evidence="9" id="KW-0460">Magnesium</keyword>
<dbReference type="InterPro" id="IPR038887">
    <property type="entry name" value="Nus1/NgBR"/>
</dbReference>
<keyword evidence="6" id="KW-0808">Transferase</keyword>
<keyword evidence="7" id="KW-0812">Transmembrane</keyword>
<evidence type="ECO:0000256" key="3">
    <source>
        <dbReference type="ARBA" id="ARBA00004922"/>
    </source>
</evidence>
<sequence length="325" mass="36549">MQFLFAFILHVFHFAYSLVLKIRSFWNQCSPTQPQLLTAHRHRIPKHLAIVFVTDETVSAPTAQGILTESVLNTVKWCRTIGIKKLTVYEETDILSQCTRNIRDCLPVKSSGNDSSESETEFPLTPPPSDYSESRPLSPDHNQASVVPVTMLHVGSPPPPAKEGHKRRKSVGRNAAEIDGPKNDLILCLASREASKPAIAAAARVLAQTRNRPLRKAGRSHKGQPFILSVDQLDDLLEDEDTLSSPDFMIIHHIASSNLLPTPPELHGFPPWHIRLTEIYHNLPHLDRPRAGWNWRSSYDPLVLDENVFRKALDEFASAEMRFGK</sequence>
<evidence type="ECO:0000256" key="1">
    <source>
        <dbReference type="ARBA" id="ARBA00001946"/>
    </source>
</evidence>
<evidence type="ECO:0000256" key="4">
    <source>
        <dbReference type="ARBA" id="ARBA00005432"/>
    </source>
</evidence>
<evidence type="ECO:0000313" key="14">
    <source>
        <dbReference type="EMBL" id="CAA7265845.1"/>
    </source>
</evidence>
<dbReference type="OrthoDB" id="3057168at2759"/>
<evidence type="ECO:0000256" key="11">
    <source>
        <dbReference type="ARBA" id="ARBA00023136"/>
    </source>
</evidence>
<evidence type="ECO:0000256" key="10">
    <source>
        <dbReference type="ARBA" id="ARBA00022989"/>
    </source>
</evidence>
<dbReference type="Gene3D" id="3.40.1180.10">
    <property type="entry name" value="Decaprenyl diphosphate synthase-like"/>
    <property type="match status" value="1"/>
</dbReference>
<comment type="pathway">
    <text evidence="3">Protein modification; protein glycosylation.</text>
</comment>
<comment type="caution">
    <text evidence="14">The sequence shown here is derived from an EMBL/GenBank/DDBJ whole genome shotgun (WGS) entry which is preliminary data.</text>
</comment>
<dbReference type="InterPro" id="IPR036424">
    <property type="entry name" value="UPP_synth-like_sf"/>
</dbReference>
<keyword evidence="11" id="KW-0472">Membrane</keyword>
<keyword evidence="15" id="KW-1185">Reference proteome</keyword>
<organism evidence="14 15">
    <name type="scientific">Cyclocybe aegerita</name>
    <name type="common">Black poplar mushroom</name>
    <name type="synonym">Agrocybe aegerita</name>
    <dbReference type="NCBI Taxonomy" id="1973307"/>
    <lineage>
        <taxon>Eukaryota</taxon>
        <taxon>Fungi</taxon>
        <taxon>Dikarya</taxon>
        <taxon>Basidiomycota</taxon>
        <taxon>Agaricomycotina</taxon>
        <taxon>Agaricomycetes</taxon>
        <taxon>Agaricomycetidae</taxon>
        <taxon>Agaricales</taxon>
        <taxon>Agaricineae</taxon>
        <taxon>Bolbitiaceae</taxon>
        <taxon>Cyclocybe</taxon>
    </lineage>
</organism>
<comment type="subcellular location">
    <subcellularLocation>
        <location evidence="2">Endoplasmic reticulum membrane</location>
    </subcellularLocation>
</comment>
<evidence type="ECO:0000313" key="15">
    <source>
        <dbReference type="Proteomes" id="UP000467700"/>
    </source>
</evidence>
<protein>
    <recommendedName>
        <fullName evidence="5">ditrans,polycis-polyprenyl diphosphate synthase [(2E,6E)-farnesyldiphosphate specific]</fullName>
        <ecNumber evidence="5">2.5.1.87</ecNumber>
    </recommendedName>
</protein>
<evidence type="ECO:0000256" key="2">
    <source>
        <dbReference type="ARBA" id="ARBA00004586"/>
    </source>
</evidence>
<dbReference type="GO" id="GO:0045547">
    <property type="term" value="F:ditrans,polycis-polyprenyl diphosphate synthase [(2E,6E)-farnesyl diphosphate specific] activity"/>
    <property type="evidence" value="ECO:0007669"/>
    <property type="project" value="UniProtKB-EC"/>
</dbReference>
<gene>
    <name evidence="14" type="ORF">AAE3_LOCUS8051</name>
</gene>